<proteinExistence type="predicted"/>
<evidence type="ECO:0000313" key="3">
    <source>
        <dbReference type="Proteomes" id="UP000032735"/>
    </source>
</evidence>
<accession>A0A068R1U9</accession>
<keyword evidence="1" id="KW-1133">Transmembrane helix</keyword>
<dbReference type="EMBL" id="FO704551">
    <property type="protein sequence ID" value="CDG20095.1"/>
    <property type="molecule type" value="Genomic_DNA"/>
</dbReference>
<gene>
    <name evidence="2" type="ORF">XPG1_0440</name>
</gene>
<reference evidence="2 3" key="1">
    <citation type="submission" date="2013-07" db="EMBL/GenBank/DDBJ databases">
        <authorList>
            <person name="Genoscope - CEA"/>
        </authorList>
    </citation>
    <scope>NUCLEOTIDE SEQUENCE [LARGE SCALE GENOMIC DNA]</scope>
    <source>
        <strain evidence="2 3">G6</strain>
    </source>
</reference>
<dbReference type="HOGENOM" id="CLU_3174955_0_0_6"/>
<name>A0A068R1U9_9GAMM</name>
<feature type="transmembrane region" description="Helical" evidence="1">
    <location>
        <begin position="16"/>
        <end position="38"/>
    </location>
</feature>
<evidence type="ECO:0000256" key="1">
    <source>
        <dbReference type="SAM" id="Phobius"/>
    </source>
</evidence>
<dbReference type="AlphaFoldDB" id="A0A068R1U9"/>
<keyword evidence="3" id="KW-1185">Reference proteome</keyword>
<dbReference type="STRING" id="1354304.XPG1_0440"/>
<dbReference type="Proteomes" id="UP000032735">
    <property type="component" value="Chromosome"/>
</dbReference>
<keyword evidence="1" id="KW-0812">Transmembrane</keyword>
<dbReference type="KEGG" id="xpo:XPG1_0440"/>
<keyword evidence="1" id="KW-0472">Membrane</keyword>
<evidence type="ECO:0000313" key="2">
    <source>
        <dbReference type="EMBL" id="CDG20095.1"/>
    </source>
</evidence>
<organism evidence="2 3">
    <name type="scientific">Xenorhabdus poinarii G6</name>
    <dbReference type="NCBI Taxonomy" id="1354304"/>
    <lineage>
        <taxon>Bacteria</taxon>
        <taxon>Pseudomonadati</taxon>
        <taxon>Pseudomonadota</taxon>
        <taxon>Gammaproteobacteria</taxon>
        <taxon>Enterobacterales</taxon>
        <taxon>Morganellaceae</taxon>
        <taxon>Xenorhabdus</taxon>
    </lineage>
</organism>
<protein>
    <submittedName>
        <fullName evidence="2">Uncharacterized protein</fullName>
    </submittedName>
</protein>
<sequence>MTIPETFHKKVSGNSYFVLHFIKLFDLYSILIDFYIVIKFSLGMASV</sequence>